<feature type="compositionally biased region" description="Basic and acidic residues" evidence="1">
    <location>
        <begin position="31"/>
        <end position="57"/>
    </location>
</feature>
<dbReference type="AlphaFoldDB" id="A0A834HU47"/>
<name>A0A834HU47_RHYFE</name>
<evidence type="ECO:0000313" key="2">
    <source>
        <dbReference type="EMBL" id="KAF7268640.1"/>
    </source>
</evidence>
<gene>
    <name evidence="2" type="ORF">GWI33_018258</name>
</gene>
<reference evidence="2" key="1">
    <citation type="submission" date="2020-08" db="EMBL/GenBank/DDBJ databases">
        <title>Genome sequencing and assembly of the red palm weevil Rhynchophorus ferrugineus.</title>
        <authorList>
            <person name="Dias G.B."/>
            <person name="Bergman C.M."/>
            <person name="Manee M."/>
        </authorList>
    </citation>
    <scope>NUCLEOTIDE SEQUENCE</scope>
    <source>
        <strain evidence="2">AA-2017</strain>
        <tissue evidence="2">Whole larva</tissue>
    </source>
</reference>
<accession>A0A834HU47</accession>
<protein>
    <submittedName>
        <fullName evidence="2">Uncharacterized protein</fullName>
    </submittedName>
</protein>
<sequence>MLGLTTTTFVFDRSEIRKGNRTSETVKLSSRKHEGSCDDDSGSRTRREPPLITEERSGTGTDEIVVAPSEESDGWRKSAARYDFPPGTIRRRHDVRSNRGAYLDLEDDGAERR</sequence>
<evidence type="ECO:0000256" key="1">
    <source>
        <dbReference type="SAM" id="MobiDB-lite"/>
    </source>
</evidence>
<evidence type="ECO:0000313" key="3">
    <source>
        <dbReference type="Proteomes" id="UP000625711"/>
    </source>
</evidence>
<proteinExistence type="predicted"/>
<dbReference type="EMBL" id="JAACXV010014314">
    <property type="protein sequence ID" value="KAF7268640.1"/>
    <property type="molecule type" value="Genomic_DNA"/>
</dbReference>
<organism evidence="2 3">
    <name type="scientific">Rhynchophorus ferrugineus</name>
    <name type="common">Red palm weevil</name>
    <name type="synonym">Curculio ferrugineus</name>
    <dbReference type="NCBI Taxonomy" id="354439"/>
    <lineage>
        <taxon>Eukaryota</taxon>
        <taxon>Metazoa</taxon>
        <taxon>Ecdysozoa</taxon>
        <taxon>Arthropoda</taxon>
        <taxon>Hexapoda</taxon>
        <taxon>Insecta</taxon>
        <taxon>Pterygota</taxon>
        <taxon>Neoptera</taxon>
        <taxon>Endopterygota</taxon>
        <taxon>Coleoptera</taxon>
        <taxon>Polyphaga</taxon>
        <taxon>Cucujiformia</taxon>
        <taxon>Curculionidae</taxon>
        <taxon>Dryophthorinae</taxon>
        <taxon>Rhynchophorus</taxon>
    </lineage>
</organism>
<keyword evidence="3" id="KW-1185">Reference proteome</keyword>
<dbReference type="Proteomes" id="UP000625711">
    <property type="component" value="Unassembled WGS sequence"/>
</dbReference>
<feature type="compositionally biased region" description="Acidic residues" evidence="1">
    <location>
        <begin position="104"/>
        <end position="113"/>
    </location>
</feature>
<comment type="caution">
    <text evidence="2">The sequence shown here is derived from an EMBL/GenBank/DDBJ whole genome shotgun (WGS) entry which is preliminary data.</text>
</comment>
<feature type="region of interest" description="Disordered" evidence="1">
    <location>
        <begin position="15"/>
        <end position="113"/>
    </location>
</feature>